<dbReference type="OrthoDB" id="3261064at2"/>
<sequence>MFIDPALPDQVLPDELDLVVEAADMMTVFAAQRLVRIDVMRRDALRDATRTGRVLTEVVERGVRLELAAALRITEHAAGDLLGFAEALVHSYPVVLASMERTRITERHAEILVSAVNELEPEFRAQVLEPGLALAEAEPVGTFRRKLRALIDTVRSATLTERYERAVTKRRIAVEPDDDGMGWLHLYAPLVAITAAQSRATAMAKVVKAGDSDTRTLDQARADVVLDLLIDGAVEAHPGQARGVRATVFVTVPVLALLHESDASRAAAGLDPTVVEGIGPVPLPVARELAGGAPGWTRVLTHPETGMVLSVGRDQYRPPPALAKLVKWRADRCMGPGCGMPASRCDIDHNVDWALGGSTELTNLGPLCEGHHTVRHHTDWTIEQVAGSGGAIQWTSPSGRRYLVEPERTVPVFRAVDCGDAPF</sequence>
<dbReference type="Proteomes" id="UP000034098">
    <property type="component" value="Unassembled WGS sequence"/>
</dbReference>
<feature type="domain" description="HNH nuclease" evidence="1">
    <location>
        <begin position="322"/>
        <end position="373"/>
    </location>
</feature>
<accession>A0A0M2H8T7</accession>
<dbReference type="EMBL" id="JYJA01000040">
    <property type="protein sequence ID" value="KJL40381.1"/>
    <property type="molecule type" value="Genomic_DNA"/>
</dbReference>
<reference evidence="2 3" key="1">
    <citation type="submission" date="2015-02" db="EMBL/GenBank/DDBJ databases">
        <title>Draft genome sequences of ten Microbacterium spp. with emphasis on heavy metal contaminated environments.</title>
        <authorList>
            <person name="Corretto E."/>
        </authorList>
    </citation>
    <scope>NUCLEOTIDE SEQUENCE [LARGE SCALE GENOMIC DNA]</scope>
    <source>
        <strain evidence="2 3">DSM 8608</strain>
    </source>
</reference>
<protein>
    <recommendedName>
        <fullName evidence="1">HNH nuclease domain-containing protein</fullName>
    </recommendedName>
</protein>
<keyword evidence="3" id="KW-1185">Reference proteome</keyword>
<gene>
    <name evidence="2" type="ORF">RS82_03710</name>
</gene>
<comment type="caution">
    <text evidence="2">The sequence shown here is derived from an EMBL/GenBank/DDBJ whole genome shotgun (WGS) entry which is preliminary data.</text>
</comment>
<dbReference type="SMART" id="SM00507">
    <property type="entry name" value="HNHc"/>
    <property type="match status" value="1"/>
</dbReference>
<dbReference type="Gene3D" id="1.10.30.50">
    <property type="match status" value="1"/>
</dbReference>
<dbReference type="InterPro" id="IPR003870">
    <property type="entry name" value="DUF222"/>
</dbReference>
<organism evidence="2 3">
    <name type="scientific">Microbacterium trichothecenolyticum</name>
    <name type="common">Aureobacterium trichothecenolyticum</name>
    <dbReference type="NCBI Taxonomy" id="69370"/>
    <lineage>
        <taxon>Bacteria</taxon>
        <taxon>Bacillati</taxon>
        <taxon>Actinomycetota</taxon>
        <taxon>Actinomycetes</taxon>
        <taxon>Micrococcales</taxon>
        <taxon>Microbacteriaceae</taxon>
        <taxon>Microbacterium</taxon>
    </lineage>
</organism>
<evidence type="ECO:0000259" key="1">
    <source>
        <dbReference type="SMART" id="SM00507"/>
    </source>
</evidence>
<dbReference type="InterPro" id="IPR003615">
    <property type="entry name" value="HNH_nuc"/>
</dbReference>
<evidence type="ECO:0000313" key="2">
    <source>
        <dbReference type="EMBL" id="KJL40381.1"/>
    </source>
</evidence>
<evidence type="ECO:0000313" key="3">
    <source>
        <dbReference type="Proteomes" id="UP000034098"/>
    </source>
</evidence>
<proteinExistence type="predicted"/>
<dbReference type="Pfam" id="PF02720">
    <property type="entry name" value="DUF222"/>
    <property type="match status" value="1"/>
</dbReference>
<dbReference type="RefSeq" id="WP_045302081.1">
    <property type="nucleotide sequence ID" value="NZ_JYJA01000040.1"/>
</dbReference>
<dbReference type="AlphaFoldDB" id="A0A0M2H8T7"/>
<dbReference type="PATRIC" id="fig|69370.6.peg.3777"/>
<dbReference type="CDD" id="cd00085">
    <property type="entry name" value="HNHc"/>
    <property type="match status" value="1"/>
</dbReference>
<name>A0A0M2H8T7_MICTR</name>